<keyword evidence="3" id="KW-1185">Reference proteome</keyword>
<dbReference type="Proteomes" id="UP000824120">
    <property type="component" value="Chromosome 11"/>
</dbReference>
<feature type="region of interest" description="Disordered" evidence="1">
    <location>
        <begin position="149"/>
        <end position="170"/>
    </location>
</feature>
<dbReference type="EMBL" id="JACXVP010000011">
    <property type="protein sequence ID" value="KAG5577607.1"/>
    <property type="molecule type" value="Genomic_DNA"/>
</dbReference>
<accession>A0A9J5WQW3</accession>
<evidence type="ECO:0000313" key="2">
    <source>
        <dbReference type="EMBL" id="KAG5577607.1"/>
    </source>
</evidence>
<evidence type="ECO:0000256" key="1">
    <source>
        <dbReference type="SAM" id="MobiDB-lite"/>
    </source>
</evidence>
<protein>
    <submittedName>
        <fullName evidence="2">Uncharacterized protein</fullName>
    </submittedName>
</protein>
<reference evidence="2 3" key="1">
    <citation type="submission" date="2020-09" db="EMBL/GenBank/DDBJ databases">
        <title>De no assembly of potato wild relative species, Solanum commersonii.</title>
        <authorList>
            <person name="Cho K."/>
        </authorList>
    </citation>
    <scope>NUCLEOTIDE SEQUENCE [LARGE SCALE GENOMIC DNA]</scope>
    <source>
        <strain evidence="2">LZ3.2</strain>
        <tissue evidence="2">Leaf</tissue>
    </source>
</reference>
<dbReference type="AlphaFoldDB" id="A0A9J5WQW3"/>
<gene>
    <name evidence="2" type="ORF">H5410_057741</name>
</gene>
<name>A0A9J5WQW3_SOLCO</name>
<evidence type="ECO:0000313" key="3">
    <source>
        <dbReference type="Proteomes" id="UP000824120"/>
    </source>
</evidence>
<sequence>MCGHTQRDMIRNEVWGKVEMDQTNLRWFVHVNRRCEDGGVGDWKVWKLRIKLKANGRLEVWRQILESKGLKLRRIEIEYLECKFNVITHEVDVELQIDTQVISKKNSSSGADEMDAYFQCLINCVVWGLVLADQEFTYLEDKSSENENVAMDERKHLRQDRSDLRGGQNEKGEIETVRACEEEIHRCPVRRAVESINCHLAWSAPR</sequence>
<organism evidence="2 3">
    <name type="scientific">Solanum commersonii</name>
    <name type="common">Commerson's wild potato</name>
    <name type="synonym">Commerson's nightshade</name>
    <dbReference type="NCBI Taxonomy" id="4109"/>
    <lineage>
        <taxon>Eukaryota</taxon>
        <taxon>Viridiplantae</taxon>
        <taxon>Streptophyta</taxon>
        <taxon>Embryophyta</taxon>
        <taxon>Tracheophyta</taxon>
        <taxon>Spermatophyta</taxon>
        <taxon>Magnoliopsida</taxon>
        <taxon>eudicotyledons</taxon>
        <taxon>Gunneridae</taxon>
        <taxon>Pentapetalae</taxon>
        <taxon>asterids</taxon>
        <taxon>lamiids</taxon>
        <taxon>Solanales</taxon>
        <taxon>Solanaceae</taxon>
        <taxon>Solanoideae</taxon>
        <taxon>Solaneae</taxon>
        <taxon>Solanum</taxon>
    </lineage>
</organism>
<comment type="caution">
    <text evidence="2">The sequence shown here is derived from an EMBL/GenBank/DDBJ whole genome shotgun (WGS) entry which is preliminary data.</text>
</comment>
<proteinExistence type="predicted"/>